<dbReference type="InterPro" id="IPR036291">
    <property type="entry name" value="NAD(P)-bd_dom_sf"/>
</dbReference>
<dbReference type="CDD" id="cd17895">
    <property type="entry name" value="AGPR_1_N"/>
    <property type="match status" value="1"/>
</dbReference>
<dbReference type="SUPFAM" id="SSF51735">
    <property type="entry name" value="NAD(P)-binding Rossmann-fold domains"/>
    <property type="match status" value="1"/>
</dbReference>
<dbReference type="InterPro" id="IPR050085">
    <property type="entry name" value="AGPR"/>
</dbReference>
<dbReference type="GO" id="GO:0051287">
    <property type="term" value="F:NAD binding"/>
    <property type="evidence" value="ECO:0007669"/>
    <property type="project" value="InterPro"/>
</dbReference>
<evidence type="ECO:0000256" key="5">
    <source>
        <dbReference type="ARBA" id="ARBA00023002"/>
    </source>
</evidence>
<dbReference type="UniPathway" id="UPA00068">
    <property type="reaction ID" value="UER00108"/>
</dbReference>
<dbReference type="NCBIfam" id="TIGR01850">
    <property type="entry name" value="argC"/>
    <property type="match status" value="1"/>
</dbReference>
<keyword evidence="4 7" id="KW-0521">NADP</keyword>
<evidence type="ECO:0000256" key="2">
    <source>
        <dbReference type="ARBA" id="ARBA00022571"/>
    </source>
</evidence>
<name>F3ZY30_MAHA5</name>
<evidence type="ECO:0000256" key="7">
    <source>
        <dbReference type="HAMAP-Rule" id="MF_00150"/>
    </source>
</evidence>
<feature type="active site" evidence="7 8">
    <location>
        <position position="150"/>
    </location>
</feature>
<comment type="subcellular location">
    <subcellularLocation>
        <location evidence="7">Cytoplasm</location>
    </subcellularLocation>
</comment>
<keyword evidence="11" id="KW-1185">Reference proteome</keyword>
<dbReference type="CDD" id="cd23934">
    <property type="entry name" value="AGPR_1_C"/>
    <property type="match status" value="1"/>
</dbReference>
<comment type="catalytic activity">
    <reaction evidence="6 7">
        <text>N-acetyl-L-glutamate 5-semialdehyde + phosphate + NADP(+) = N-acetyl-L-glutamyl 5-phosphate + NADPH + H(+)</text>
        <dbReference type="Rhea" id="RHEA:21588"/>
        <dbReference type="ChEBI" id="CHEBI:15378"/>
        <dbReference type="ChEBI" id="CHEBI:29123"/>
        <dbReference type="ChEBI" id="CHEBI:43474"/>
        <dbReference type="ChEBI" id="CHEBI:57783"/>
        <dbReference type="ChEBI" id="CHEBI:57936"/>
        <dbReference type="ChEBI" id="CHEBI:58349"/>
        <dbReference type="EC" id="1.2.1.38"/>
    </reaction>
</comment>
<evidence type="ECO:0000313" key="11">
    <source>
        <dbReference type="Proteomes" id="UP000008457"/>
    </source>
</evidence>
<evidence type="ECO:0000256" key="6">
    <source>
        <dbReference type="ARBA" id="ARBA00050557"/>
    </source>
</evidence>
<dbReference type="InterPro" id="IPR058924">
    <property type="entry name" value="AGPR_dimerisation_dom"/>
</dbReference>
<dbReference type="HAMAP" id="MF_00150">
    <property type="entry name" value="ArgC_type1"/>
    <property type="match status" value="1"/>
</dbReference>
<accession>F3ZY30</accession>
<organism evidence="10 11">
    <name type="scientific">Mahella australiensis (strain DSM 15567 / CIP 107919 / 50-1 BON)</name>
    <dbReference type="NCBI Taxonomy" id="697281"/>
    <lineage>
        <taxon>Bacteria</taxon>
        <taxon>Bacillati</taxon>
        <taxon>Bacillota</taxon>
        <taxon>Clostridia</taxon>
        <taxon>Thermoanaerobacterales</taxon>
        <taxon>Thermoanaerobacterales Family IV. Incertae Sedis</taxon>
        <taxon>Mahella</taxon>
    </lineage>
</organism>
<dbReference type="Gene3D" id="3.30.360.10">
    <property type="entry name" value="Dihydrodipicolinate Reductase, domain 2"/>
    <property type="match status" value="1"/>
</dbReference>
<dbReference type="GO" id="GO:0003942">
    <property type="term" value="F:N-acetyl-gamma-glutamyl-phosphate reductase activity"/>
    <property type="evidence" value="ECO:0007669"/>
    <property type="project" value="UniProtKB-UniRule"/>
</dbReference>
<evidence type="ECO:0000256" key="4">
    <source>
        <dbReference type="ARBA" id="ARBA00022857"/>
    </source>
</evidence>
<dbReference type="AlphaFoldDB" id="F3ZY30"/>
<dbReference type="HOGENOM" id="CLU_006384_0_1_9"/>
<evidence type="ECO:0000256" key="1">
    <source>
        <dbReference type="ARBA" id="ARBA00004862"/>
    </source>
</evidence>
<dbReference type="GO" id="GO:0005737">
    <property type="term" value="C:cytoplasm"/>
    <property type="evidence" value="ECO:0007669"/>
    <property type="project" value="UniProtKB-SubCell"/>
</dbReference>
<dbReference type="Pfam" id="PF01118">
    <property type="entry name" value="Semialdhyde_dh"/>
    <property type="match status" value="1"/>
</dbReference>
<comment type="pathway">
    <text evidence="1 7">Amino-acid biosynthesis; L-arginine biosynthesis; N(2)-acetyl-L-ornithine from L-glutamate: step 3/4.</text>
</comment>
<dbReference type="PROSITE" id="PS01224">
    <property type="entry name" value="ARGC"/>
    <property type="match status" value="1"/>
</dbReference>
<reference evidence="11" key="1">
    <citation type="submission" date="2010-11" db="EMBL/GenBank/DDBJ databases">
        <title>The complete genome of Mahella australiensis DSM 15567.</title>
        <authorList>
            <consortium name="US DOE Joint Genome Institute (JGI-PGF)"/>
            <person name="Lucas S."/>
            <person name="Copeland A."/>
            <person name="Lapidus A."/>
            <person name="Bruce D."/>
            <person name="Goodwin L."/>
            <person name="Pitluck S."/>
            <person name="Kyrpides N."/>
            <person name="Mavromatis K."/>
            <person name="Pagani I."/>
            <person name="Ivanova N."/>
            <person name="Teshima H."/>
            <person name="Brettin T."/>
            <person name="Detter J.C."/>
            <person name="Han C."/>
            <person name="Tapia R."/>
            <person name="Land M."/>
            <person name="Hauser L."/>
            <person name="Markowitz V."/>
            <person name="Cheng J.-F."/>
            <person name="Hugenholtz P."/>
            <person name="Woyke T."/>
            <person name="Wu D."/>
            <person name="Spring S."/>
            <person name="Pukall R."/>
            <person name="Steenblock K."/>
            <person name="Schneider S."/>
            <person name="Klenk H.-P."/>
            <person name="Eisen J.A."/>
        </authorList>
    </citation>
    <scope>NUCLEOTIDE SEQUENCE [LARGE SCALE GENOMIC DNA]</scope>
    <source>
        <strain evidence="11">DSM 15567 / CIP 107919 / 50-1 BON</strain>
    </source>
</reference>
<dbReference type="EC" id="1.2.1.38" evidence="7"/>
<dbReference type="InterPro" id="IPR023013">
    <property type="entry name" value="AGPR_AS"/>
</dbReference>
<gene>
    <name evidence="7" type="primary">argC</name>
    <name evidence="10" type="ordered locus">Mahau_2581</name>
</gene>
<dbReference type="Pfam" id="PF22698">
    <property type="entry name" value="Semialdhyde_dhC_1"/>
    <property type="match status" value="1"/>
</dbReference>
<dbReference type="PANTHER" id="PTHR32338:SF10">
    <property type="entry name" value="N-ACETYL-GAMMA-GLUTAMYL-PHOSPHATE REDUCTASE, CHLOROPLASTIC-RELATED"/>
    <property type="match status" value="1"/>
</dbReference>
<sequence>MIRVGIIGATGYAGIELVRLLCGHPDATITQIISQSFVGKKISDVYPHLKGILDIECRELNTDELPAQCDVVFTSLPQGTSSEVIPPLYSAGCTIIDLSADFRFHDAAVYEQWYKMPHPAPQLLPDAIYGLPELHRTDIAKARLVGNPGCYPTATLLGLAPAVKVGAIDTNSIIVDAKSGVSGAGRASSLEYSFCECDEDMKAYKVAQHRHTPEIEQELSILAQNDVVISFTPHLIPMKRGILATIYATLKNDLSLEGLLNIYGNFYKDEPFVHIYENGTLPSTKAVAGSNHCHIGLTVDQRTHRIIITSAIDNLVKGAAGQAVQNMNIMLNLSETAGLALPGYYI</sequence>
<dbReference type="Gene3D" id="3.40.50.720">
    <property type="entry name" value="NAD(P)-binding Rossmann-like Domain"/>
    <property type="match status" value="1"/>
</dbReference>
<evidence type="ECO:0000259" key="9">
    <source>
        <dbReference type="SMART" id="SM00859"/>
    </source>
</evidence>
<dbReference type="SUPFAM" id="SSF55347">
    <property type="entry name" value="Glyceraldehyde-3-phosphate dehydrogenase-like, C-terminal domain"/>
    <property type="match status" value="1"/>
</dbReference>
<dbReference type="FunFam" id="3.30.360.10:FF:000014">
    <property type="entry name" value="N-acetyl-gamma-glutamyl-phosphate reductase"/>
    <property type="match status" value="1"/>
</dbReference>
<keyword evidence="7" id="KW-0963">Cytoplasm</keyword>
<dbReference type="InterPro" id="IPR000534">
    <property type="entry name" value="Semialdehyde_DH_NAD-bd"/>
</dbReference>
<dbReference type="InterPro" id="IPR000706">
    <property type="entry name" value="AGPR_type-1"/>
</dbReference>
<reference evidence="10 11" key="2">
    <citation type="journal article" date="2011" name="Stand. Genomic Sci.">
        <title>Complete genome sequence of Mahella australiensis type strain (50-1 BON).</title>
        <authorList>
            <person name="Sikorski J."/>
            <person name="Teshima H."/>
            <person name="Nolan M."/>
            <person name="Lucas S."/>
            <person name="Hammon N."/>
            <person name="Deshpande S."/>
            <person name="Cheng J.F."/>
            <person name="Pitluck S."/>
            <person name="Liolios K."/>
            <person name="Pagani I."/>
            <person name="Ivanova N."/>
            <person name="Huntemann M."/>
            <person name="Mavromatis K."/>
            <person name="Ovchinikova G."/>
            <person name="Pati A."/>
            <person name="Tapia R."/>
            <person name="Han C."/>
            <person name="Goodwin L."/>
            <person name="Chen A."/>
            <person name="Palaniappan K."/>
            <person name="Land M."/>
            <person name="Hauser L."/>
            <person name="Ngatchou-Djao O.D."/>
            <person name="Rohde M."/>
            <person name="Pukall R."/>
            <person name="Spring S."/>
            <person name="Abt B."/>
            <person name="Goker M."/>
            <person name="Detter J.C."/>
            <person name="Woyke T."/>
            <person name="Bristow J."/>
            <person name="Markowitz V."/>
            <person name="Hugenholtz P."/>
            <person name="Eisen J.A."/>
            <person name="Kyrpides N.C."/>
            <person name="Klenk H.P."/>
            <person name="Lapidus A."/>
        </authorList>
    </citation>
    <scope>NUCLEOTIDE SEQUENCE [LARGE SCALE GENOMIC DNA]</scope>
    <source>
        <strain evidence="11">DSM 15567 / CIP 107919 / 50-1 BON</strain>
    </source>
</reference>
<dbReference type="SMART" id="SM00859">
    <property type="entry name" value="Semialdhyde_dh"/>
    <property type="match status" value="1"/>
</dbReference>
<dbReference type="EMBL" id="CP002360">
    <property type="protein sequence ID" value="AEE97726.1"/>
    <property type="molecule type" value="Genomic_DNA"/>
</dbReference>
<dbReference type="Proteomes" id="UP000008457">
    <property type="component" value="Chromosome"/>
</dbReference>
<dbReference type="PANTHER" id="PTHR32338">
    <property type="entry name" value="N-ACETYL-GAMMA-GLUTAMYL-PHOSPHATE REDUCTASE, CHLOROPLASTIC-RELATED-RELATED"/>
    <property type="match status" value="1"/>
</dbReference>
<dbReference type="eggNOG" id="COG0002">
    <property type="taxonomic scope" value="Bacteria"/>
</dbReference>
<evidence type="ECO:0000256" key="3">
    <source>
        <dbReference type="ARBA" id="ARBA00022605"/>
    </source>
</evidence>
<dbReference type="RefSeq" id="WP_013782149.1">
    <property type="nucleotide sequence ID" value="NC_015520.1"/>
</dbReference>
<comment type="function">
    <text evidence="7">Catalyzes the NADPH-dependent reduction of N-acetyl-5-glutamyl phosphate to yield N-acetyl-L-glutamate 5-semialdehyde.</text>
</comment>
<dbReference type="GO" id="GO:0006526">
    <property type="term" value="P:L-arginine biosynthetic process"/>
    <property type="evidence" value="ECO:0007669"/>
    <property type="project" value="UniProtKB-UniRule"/>
</dbReference>
<dbReference type="STRING" id="697281.Mahau_2581"/>
<protein>
    <recommendedName>
        <fullName evidence="7">N-acetyl-gamma-glutamyl-phosphate reductase</fullName>
        <shortName evidence="7">AGPR</shortName>
        <ecNumber evidence="7">1.2.1.38</ecNumber>
    </recommendedName>
    <alternativeName>
        <fullName evidence="7">N-acetyl-glutamate semialdehyde dehydrogenase</fullName>
        <shortName evidence="7">NAGSA dehydrogenase</shortName>
    </alternativeName>
</protein>
<dbReference type="KEGG" id="mas:Mahau_2581"/>
<keyword evidence="2 7" id="KW-0055">Arginine biosynthesis</keyword>
<keyword evidence="5 7" id="KW-0560">Oxidoreductase</keyword>
<proteinExistence type="inferred from homology"/>
<dbReference type="GO" id="GO:0070401">
    <property type="term" value="F:NADP+ binding"/>
    <property type="evidence" value="ECO:0007669"/>
    <property type="project" value="InterPro"/>
</dbReference>
<keyword evidence="3 7" id="KW-0028">Amino-acid biosynthesis</keyword>
<evidence type="ECO:0000256" key="8">
    <source>
        <dbReference type="PROSITE-ProRule" id="PRU10010"/>
    </source>
</evidence>
<evidence type="ECO:0000313" key="10">
    <source>
        <dbReference type="EMBL" id="AEE97726.1"/>
    </source>
</evidence>
<comment type="similarity">
    <text evidence="7">Belongs to the NAGSA dehydrogenase family. Type 1 subfamily.</text>
</comment>
<feature type="domain" description="Semialdehyde dehydrogenase NAD-binding" evidence="9">
    <location>
        <begin position="3"/>
        <end position="142"/>
    </location>
</feature>
<dbReference type="OrthoDB" id="9801289at2"/>